<organism evidence="8 9">
    <name type="scientific">Nannocystis exedens</name>
    <dbReference type="NCBI Taxonomy" id="54"/>
    <lineage>
        <taxon>Bacteria</taxon>
        <taxon>Pseudomonadati</taxon>
        <taxon>Myxococcota</taxon>
        <taxon>Polyangia</taxon>
        <taxon>Nannocystales</taxon>
        <taxon>Nannocystaceae</taxon>
        <taxon>Nannocystis</taxon>
    </lineage>
</organism>
<evidence type="ECO:0000313" key="9">
    <source>
        <dbReference type="Proteomes" id="UP000199400"/>
    </source>
</evidence>
<comment type="function">
    <text evidence="7">Catalyzes the NADPH-dependent reduction of L-glutamate 5-phosphate into L-glutamate 5-semialdehyde and phosphate. The product spontaneously undergoes cyclization to form 1-pyrroline-5-carboxylate.</text>
</comment>
<dbReference type="Gene3D" id="3.40.605.10">
    <property type="entry name" value="Aldehyde Dehydrogenase, Chain A, domain 1"/>
    <property type="match status" value="1"/>
</dbReference>
<evidence type="ECO:0000256" key="5">
    <source>
        <dbReference type="ARBA" id="ARBA00023002"/>
    </source>
</evidence>
<dbReference type="InterPro" id="IPR016161">
    <property type="entry name" value="Ald_DH/histidinol_DH"/>
</dbReference>
<comment type="catalytic activity">
    <reaction evidence="6 7">
        <text>L-glutamate 5-semialdehyde + phosphate + NADP(+) = L-glutamyl 5-phosphate + NADPH + H(+)</text>
        <dbReference type="Rhea" id="RHEA:19541"/>
        <dbReference type="ChEBI" id="CHEBI:15378"/>
        <dbReference type="ChEBI" id="CHEBI:43474"/>
        <dbReference type="ChEBI" id="CHEBI:57783"/>
        <dbReference type="ChEBI" id="CHEBI:58066"/>
        <dbReference type="ChEBI" id="CHEBI:58274"/>
        <dbReference type="ChEBI" id="CHEBI:58349"/>
        <dbReference type="EC" id="1.2.1.41"/>
    </reaction>
</comment>
<dbReference type="OrthoDB" id="9809970at2"/>
<protein>
    <recommendedName>
        <fullName evidence="7">Gamma-glutamyl phosphate reductase</fullName>
        <shortName evidence="7">GPR</shortName>
        <ecNumber evidence="7">1.2.1.41</ecNumber>
    </recommendedName>
    <alternativeName>
        <fullName evidence="7">Glutamate-5-semialdehyde dehydrogenase</fullName>
    </alternativeName>
    <alternativeName>
        <fullName evidence="7">Glutamyl-gamma-semialdehyde dehydrogenase</fullName>
        <shortName evidence="7">GSA dehydrogenase</shortName>
    </alternativeName>
</protein>
<dbReference type="Gene3D" id="3.40.309.10">
    <property type="entry name" value="Aldehyde Dehydrogenase, Chain A, domain 2"/>
    <property type="match status" value="1"/>
</dbReference>
<keyword evidence="7" id="KW-0963">Cytoplasm</keyword>
<evidence type="ECO:0000313" key="8">
    <source>
        <dbReference type="EMBL" id="SFE13907.1"/>
    </source>
</evidence>
<dbReference type="InterPro" id="IPR020593">
    <property type="entry name" value="G-glutamylP_reductase_CS"/>
</dbReference>
<dbReference type="PROSITE" id="PS01223">
    <property type="entry name" value="PROA"/>
    <property type="match status" value="1"/>
</dbReference>
<keyword evidence="5 7" id="KW-0560">Oxidoreductase</keyword>
<dbReference type="InterPro" id="IPR000965">
    <property type="entry name" value="GPR_dom"/>
</dbReference>
<sequence length="445" mass="46904">MTQTTGHVGQAEERVRALALAARAAGRQLAALTGPARSALLRDLAAALADPAEREPLLAANARDVAAARAAAAAGELDPARLKRLGLDAAKLDSVADGLGQLAARPELLGRPRLRRELDDGLVLEQVPCPLGLVGVVFEARPDAAPQIGGLCLKSGNAALLKGGSEARESNRALVALMQRALQRHGVAPAAITLLEQREDITAMLALDDVLDLVIARGGHEFVRHVQRSTRIAVMGHAEGVCHLFLHASAEPNMAATIAVDAKCGYPAACNAVEALLWEGGAEAALDACVAALRERGVELRGCDRTRARHPALAAASEQDWGHEYGALVLAIRRVDDEADALAHIDRYGSKHTEAIVAADPAAAERFLAAVDAADVFWNASTRFADGYRFGLGAEVGISTGKLHARGPVGAEGLLTYRWLLRGHGQVASDYGPGKRRFTHRDLEP</sequence>
<gene>
    <name evidence="7" type="primary">proA</name>
    <name evidence="8" type="ORF">SAMN02745121_03129</name>
</gene>
<evidence type="ECO:0000256" key="6">
    <source>
        <dbReference type="ARBA" id="ARBA00049024"/>
    </source>
</evidence>
<dbReference type="AlphaFoldDB" id="A0A1I1Y2M7"/>
<evidence type="ECO:0000256" key="4">
    <source>
        <dbReference type="ARBA" id="ARBA00022857"/>
    </source>
</evidence>
<dbReference type="NCBIfam" id="TIGR00407">
    <property type="entry name" value="proA"/>
    <property type="match status" value="1"/>
</dbReference>
<dbReference type="InterPro" id="IPR016162">
    <property type="entry name" value="Ald_DH_N"/>
</dbReference>
<dbReference type="PANTHER" id="PTHR11063">
    <property type="entry name" value="GLUTAMATE SEMIALDEHYDE DEHYDROGENASE"/>
    <property type="match status" value="1"/>
</dbReference>
<dbReference type="NCBIfam" id="NF001221">
    <property type="entry name" value="PRK00197.1"/>
    <property type="match status" value="1"/>
</dbReference>
<dbReference type="CDD" id="cd07079">
    <property type="entry name" value="ALDH_F18-19_ProA-GPR"/>
    <property type="match status" value="1"/>
</dbReference>
<evidence type="ECO:0000256" key="7">
    <source>
        <dbReference type="HAMAP-Rule" id="MF_00412"/>
    </source>
</evidence>
<comment type="similarity">
    <text evidence="7">Belongs to the gamma-glutamyl phosphate reductase family.</text>
</comment>
<dbReference type="EMBL" id="FOMX01000009">
    <property type="protein sequence ID" value="SFE13907.1"/>
    <property type="molecule type" value="Genomic_DNA"/>
</dbReference>
<evidence type="ECO:0000256" key="1">
    <source>
        <dbReference type="ARBA" id="ARBA00004985"/>
    </source>
</evidence>
<dbReference type="GO" id="GO:0005737">
    <property type="term" value="C:cytoplasm"/>
    <property type="evidence" value="ECO:0007669"/>
    <property type="project" value="UniProtKB-SubCell"/>
</dbReference>
<dbReference type="GO" id="GO:0050661">
    <property type="term" value="F:NADP binding"/>
    <property type="evidence" value="ECO:0007669"/>
    <property type="project" value="InterPro"/>
</dbReference>
<dbReference type="PIRSF" id="PIRSF000151">
    <property type="entry name" value="GPR"/>
    <property type="match status" value="1"/>
</dbReference>
<dbReference type="InterPro" id="IPR012134">
    <property type="entry name" value="Glu-5-SA_DH"/>
</dbReference>
<comment type="pathway">
    <text evidence="1 7">Amino-acid biosynthesis; L-proline biosynthesis; L-glutamate 5-semialdehyde from L-glutamate: step 2/2.</text>
</comment>
<dbReference type="Proteomes" id="UP000199400">
    <property type="component" value="Unassembled WGS sequence"/>
</dbReference>
<dbReference type="InterPro" id="IPR016163">
    <property type="entry name" value="Ald_DH_C"/>
</dbReference>
<keyword evidence="3 7" id="KW-0641">Proline biosynthesis</keyword>
<dbReference type="PANTHER" id="PTHR11063:SF8">
    <property type="entry name" value="DELTA-1-PYRROLINE-5-CARBOXYLATE SYNTHASE"/>
    <property type="match status" value="1"/>
</dbReference>
<dbReference type="RefSeq" id="WP_096329776.1">
    <property type="nucleotide sequence ID" value="NZ_FOMX01000009.1"/>
</dbReference>
<keyword evidence="9" id="KW-1185">Reference proteome</keyword>
<comment type="subcellular location">
    <subcellularLocation>
        <location evidence="7">Cytoplasm</location>
    </subcellularLocation>
</comment>
<dbReference type="EC" id="1.2.1.41" evidence="7"/>
<dbReference type="SUPFAM" id="SSF53720">
    <property type="entry name" value="ALDH-like"/>
    <property type="match status" value="1"/>
</dbReference>
<keyword evidence="4 7" id="KW-0521">NADP</keyword>
<dbReference type="GO" id="GO:0055129">
    <property type="term" value="P:L-proline biosynthetic process"/>
    <property type="evidence" value="ECO:0007669"/>
    <property type="project" value="UniProtKB-UniRule"/>
</dbReference>
<proteinExistence type="inferred from homology"/>
<reference evidence="9" key="1">
    <citation type="submission" date="2016-10" db="EMBL/GenBank/DDBJ databases">
        <authorList>
            <person name="Varghese N."/>
            <person name="Submissions S."/>
        </authorList>
    </citation>
    <scope>NUCLEOTIDE SEQUENCE [LARGE SCALE GENOMIC DNA]</scope>
    <source>
        <strain evidence="9">ATCC 25963</strain>
    </source>
</reference>
<accession>A0A1I1Y2M7</accession>
<keyword evidence="2 7" id="KW-0028">Amino-acid biosynthesis</keyword>
<dbReference type="STRING" id="54.SAMN02745121_03129"/>
<name>A0A1I1Y2M7_9BACT</name>
<dbReference type="GO" id="GO:0004350">
    <property type="term" value="F:glutamate-5-semialdehyde dehydrogenase activity"/>
    <property type="evidence" value="ECO:0007669"/>
    <property type="project" value="UniProtKB-UniRule"/>
</dbReference>
<evidence type="ECO:0000256" key="2">
    <source>
        <dbReference type="ARBA" id="ARBA00022605"/>
    </source>
</evidence>
<dbReference type="UniPathway" id="UPA00098">
    <property type="reaction ID" value="UER00360"/>
</dbReference>
<evidence type="ECO:0000256" key="3">
    <source>
        <dbReference type="ARBA" id="ARBA00022650"/>
    </source>
</evidence>
<dbReference type="HAMAP" id="MF_00412">
    <property type="entry name" value="ProA"/>
    <property type="match status" value="1"/>
</dbReference>